<organism evidence="1 2">
    <name type="scientific">Clostridium scindens (strain ATCC 35704 / DSM 5676 / VPI 13733 / 19)</name>
    <dbReference type="NCBI Taxonomy" id="411468"/>
    <lineage>
        <taxon>Bacteria</taxon>
        <taxon>Bacillati</taxon>
        <taxon>Bacillota</taxon>
        <taxon>Clostridia</taxon>
        <taxon>Lachnospirales</taxon>
        <taxon>Lachnospiraceae</taxon>
    </lineage>
</organism>
<dbReference type="eggNOG" id="ENOG5031CYP">
    <property type="taxonomic scope" value="Bacteria"/>
</dbReference>
<dbReference type="AlphaFoldDB" id="B0NKB9"/>
<proteinExistence type="predicted"/>
<dbReference type="NCBIfam" id="NF040920">
    <property type="entry name" value="CD1871A_fam"/>
    <property type="match status" value="1"/>
</dbReference>
<dbReference type="GeneID" id="62697937"/>
<dbReference type="RefSeq" id="WP_004608606.1">
    <property type="nucleotide sequence ID" value="NZ_CP036170.1"/>
</dbReference>
<evidence type="ECO:0000313" key="2">
    <source>
        <dbReference type="Proteomes" id="UP000289664"/>
    </source>
</evidence>
<accession>B0NKB9</accession>
<evidence type="ECO:0000313" key="1">
    <source>
        <dbReference type="EMBL" id="QBF74171.1"/>
    </source>
</evidence>
<name>B0NKB9_CLOS5</name>
<dbReference type="HOGENOM" id="CLU_209121_2_0_9"/>
<dbReference type="Proteomes" id="UP000289664">
    <property type="component" value="Chromosome"/>
</dbReference>
<protein>
    <submittedName>
        <fullName evidence="1">Uncharacterized protein</fullName>
    </submittedName>
</protein>
<dbReference type="EMBL" id="CP036170">
    <property type="protein sequence ID" value="QBF74171.1"/>
    <property type="molecule type" value="Genomic_DNA"/>
</dbReference>
<dbReference type="KEGG" id="csci:HDCHBGLK_01567"/>
<dbReference type="InterPro" id="IPR047708">
    <property type="entry name" value="CD1871A-like"/>
</dbReference>
<reference evidence="1 2" key="1">
    <citation type="journal article" date="2019" name="Appl. Environ. Microbiol.">
        <title>Clostridium scindens ATCC 35704: integration of nutritional requirements, the complete genome sequence, and global transcriptional responses to bile acids.</title>
        <authorList>
            <person name="Devendran S."/>
            <person name="Shrestha R."/>
            <person name="Alves J.M.P."/>
            <person name="Wolf P.G."/>
            <person name="Ly L."/>
            <person name="Hernandez A.G."/>
            <person name="Mendez-Garcia C."/>
            <person name="Inboden A."/>
            <person name="Wiley J."/>
            <person name="Paul O."/>
            <person name="Allen A."/>
            <person name="Springer E."/>
            <person name="Wright C.L."/>
            <person name="Fields C.J."/>
            <person name="Daniel S.L."/>
            <person name="Ridlon J.M."/>
        </authorList>
    </citation>
    <scope>NUCLEOTIDE SEQUENCE [LARGE SCALE GENOMIC DNA]</scope>
    <source>
        <strain evidence="1 2">ATCC 35704</strain>
    </source>
</reference>
<gene>
    <name evidence="1" type="ORF">HDCHBGLK_01567</name>
</gene>
<keyword evidence="2" id="KW-1185">Reference proteome</keyword>
<sequence length="48" mass="4983">MSRRKIIGIRIALFAAAAVFLFVGAARGEAGTVFTKAVNICLECVGIG</sequence>